<keyword evidence="7" id="KW-0472">Membrane</keyword>
<dbReference type="PRINTS" id="PR00260">
    <property type="entry name" value="CHEMTRNSDUCR"/>
</dbReference>
<dbReference type="Pfam" id="PF00015">
    <property type="entry name" value="MCPsignal"/>
    <property type="match status" value="1"/>
</dbReference>
<dbReference type="PROSITE" id="PS50885">
    <property type="entry name" value="HAMP"/>
    <property type="match status" value="1"/>
</dbReference>
<feature type="compositionally biased region" description="Low complexity" evidence="6">
    <location>
        <begin position="547"/>
        <end position="562"/>
    </location>
</feature>
<comment type="similarity">
    <text evidence="3">Belongs to the methyl-accepting chemotaxis (MCP) protein family.</text>
</comment>
<dbReference type="SUPFAM" id="SSF58104">
    <property type="entry name" value="Methyl-accepting chemotaxis protein (MCP) signaling domain"/>
    <property type="match status" value="1"/>
</dbReference>
<dbReference type="AlphaFoldDB" id="A0A0C4Y9N9"/>
<evidence type="ECO:0000259" key="9">
    <source>
        <dbReference type="PROSITE" id="PS50885"/>
    </source>
</evidence>
<feature type="region of interest" description="Disordered" evidence="6">
    <location>
        <begin position="606"/>
        <end position="648"/>
    </location>
</feature>
<evidence type="ECO:0000256" key="7">
    <source>
        <dbReference type="SAM" id="Phobius"/>
    </source>
</evidence>
<evidence type="ECO:0000256" key="4">
    <source>
        <dbReference type="PROSITE-ProRule" id="PRU00284"/>
    </source>
</evidence>
<name>A0A0C4Y9N9_9BURK</name>
<dbReference type="FunFam" id="1.10.287.950:FF:000001">
    <property type="entry name" value="Methyl-accepting chemotaxis sensory transducer"/>
    <property type="match status" value="1"/>
</dbReference>
<protein>
    <submittedName>
        <fullName evidence="10">Methyl-accepting chemotaxis protein I (Serine chemoreceptor protein)</fullName>
    </submittedName>
</protein>
<feature type="domain" description="HAMP" evidence="9">
    <location>
        <begin position="216"/>
        <end position="268"/>
    </location>
</feature>
<proteinExistence type="inferred from homology"/>
<reference evidence="10 11" key="1">
    <citation type="journal article" date="2015" name="Genome Announc.">
        <title>Complete Genome Sequence of Cupriavidus basilensis 4G11, Isolated from the Oak Ridge Field Research Center Site.</title>
        <authorList>
            <person name="Ray J."/>
            <person name="Waters R.J."/>
            <person name="Skerker J.M."/>
            <person name="Kuehl J.V."/>
            <person name="Price M.N."/>
            <person name="Huang J."/>
            <person name="Chakraborty R."/>
            <person name="Arkin A.P."/>
            <person name="Deutschbauer A."/>
        </authorList>
    </citation>
    <scope>NUCLEOTIDE SEQUENCE [LARGE SCALE GENOMIC DNA]</scope>
    <source>
        <strain evidence="10">4G11</strain>
    </source>
</reference>
<dbReference type="GO" id="GO:0005886">
    <property type="term" value="C:plasma membrane"/>
    <property type="evidence" value="ECO:0007669"/>
    <property type="project" value="TreeGrafter"/>
</dbReference>
<dbReference type="InterPro" id="IPR051310">
    <property type="entry name" value="MCP_chemotaxis"/>
</dbReference>
<evidence type="ECO:0000259" key="8">
    <source>
        <dbReference type="PROSITE" id="PS50111"/>
    </source>
</evidence>
<evidence type="ECO:0000256" key="5">
    <source>
        <dbReference type="SAM" id="Coils"/>
    </source>
</evidence>
<dbReference type="CDD" id="cd19411">
    <property type="entry name" value="MCP2201-like_sensor"/>
    <property type="match status" value="1"/>
</dbReference>
<keyword evidence="5" id="KW-0175">Coiled coil</keyword>
<keyword evidence="2" id="KW-0488">Methylation</keyword>
<dbReference type="InterPro" id="IPR004090">
    <property type="entry name" value="Chemotax_Me-accpt_rcpt"/>
</dbReference>
<dbReference type="PANTHER" id="PTHR43531:SF14">
    <property type="entry name" value="METHYL-ACCEPTING CHEMOTAXIS PROTEIN I-RELATED"/>
    <property type="match status" value="1"/>
</dbReference>
<dbReference type="SMART" id="SM00283">
    <property type="entry name" value="MA"/>
    <property type="match status" value="1"/>
</dbReference>
<keyword evidence="10" id="KW-0675">Receptor</keyword>
<dbReference type="KEGG" id="cbw:RR42_s0594"/>
<feature type="coiled-coil region" evidence="5">
    <location>
        <begin position="473"/>
        <end position="511"/>
    </location>
</feature>
<dbReference type="Pfam" id="PF12729">
    <property type="entry name" value="4HB_MCP_1"/>
    <property type="match status" value="1"/>
</dbReference>
<feature type="transmembrane region" description="Helical" evidence="7">
    <location>
        <begin position="195"/>
        <end position="214"/>
    </location>
</feature>
<keyword evidence="4" id="KW-0807">Transducer</keyword>
<dbReference type="InterPro" id="IPR024478">
    <property type="entry name" value="HlyB_4HB_MCP"/>
</dbReference>
<dbReference type="GO" id="GO:0007165">
    <property type="term" value="P:signal transduction"/>
    <property type="evidence" value="ECO:0007669"/>
    <property type="project" value="UniProtKB-KW"/>
</dbReference>
<gene>
    <name evidence="10" type="ORF">RR42_s0594</name>
</gene>
<dbReference type="CDD" id="cd11386">
    <property type="entry name" value="MCP_signal"/>
    <property type="match status" value="1"/>
</dbReference>
<feature type="region of interest" description="Disordered" evidence="6">
    <location>
        <begin position="547"/>
        <end position="585"/>
    </location>
</feature>
<keyword evidence="11" id="KW-1185">Reference proteome</keyword>
<evidence type="ECO:0000256" key="2">
    <source>
        <dbReference type="ARBA" id="ARBA00022481"/>
    </source>
</evidence>
<dbReference type="InterPro" id="IPR047347">
    <property type="entry name" value="YvaQ-like_sensor"/>
</dbReference>
<dbReference type="Gene3D" id="1.10.287.950">
    <property type="entry name" value="Methyl-accepting chemotaxis protein"/>
    <property type="match status" value="1"/>
</dbReference>
<keyword evidence="7" id="KW-0812">Transmembrane</keyword>
<dbReference type="Pfam" id="PF00672">
    <property type="entry name" value="HAMP"/>
    <property type="match status" value="1"/>
</dbReference>
<evidence type="ECO:0000256" key="3">
    <source>
        <dbReference type="ARBA" id="ARBA00029447"/>
    </source>
</evidence>
<evidence type="ECO:0000313" key="10">
    <source>
        <dbReference type="EMBL" id="AJG22187.1"/>
    </source>
</evidence>
<dbReference type="PANTHER" id="PTHR43531">
    <property type="entry name" value="PROTEIN ICFG"/>
    <property type="match status" value="1"/>
</dbReference>
<dbReference type="InterPro" id="IPR003660">
    <property type="entry name" value="HAMP_dom"/>
</dbReference>
<dbReference type="InterPro" id="IPR004089">
    <property type="entry name" value="MCPsignal_dom"/>
</dbReference>
<evidence type="ECO:0000256" key="1">
    <source>
        <dbReference type="ARBA" id="ARBA00004370"/>
    </source>
</evidence>
<evidence type="ECO:0000313" key="11">
    <source>
        <dbReference type="Proteomes" id="UP000031843"/>
    </source>
</evidence>
<dbReference type="Proteomes" id="UP000031843">
    <property type="component" value="Chromosome secondary"/>
</dbReference>
<dbReference type="GO" id="GO:0004888">
    <property type="term" value="F:transmembrane signaling receptor activity"/>
    <property type="evidence" value="ECO:0007669"/>
    <property type="project" value="InterPro"/>
</dbReference>
<dbReference type="GO" id="GO:0006935">
    <property type="term" value="P:chemotaxis"/>
    <property type="evidence" value="ECO:0007669"/>
    <property type="project" value="InterPro"/>
</dbReference>
<dbReference type="SMART" id="SM00304">
    <property type="entry name" value="HAMP"/>
    <property type="match status" value="1"/>
</dbReference>
<feature type="compositionally biased region" description="Low complexity" evidence="6">
    <location>
        <begin position="571"/>
        <end position="585"/>
    </location>
</feature>
<accession>A0A0C4Y9N9</accession>
<dbReference type="EMBL" id="CP010537">
    <property type="protein sequence ID" value="AJG22187.1"/>
    <property type="molecule type" value="Genomic_DNA"/>
</dbReference>
<feature type="transmembrane region" description="Helical" evidence="7">
    <location>
        <begin position="12"/>
        <end position="33"/>
    </location>
</feature>
<dbReference type="RefSeq" id="WP_043353505.1">
    <property type="nucleotide sequence ID" value="NZ_CP010537.1"/>
</dbReference>
<dbReference type="PROSITE" id="PS50111">
    <property type="entry name" value="CHEMOTAXIS_TRANSDUC_2"/>
    <property type="match status" value="1"/>
</dbReference>
<dbReference type="OrthoDB" id="5441488at2"/>
<comment type="subcellular location">
    <subcellularLocation>
        <location evidence="1">Membrane</location>
    </subcellularLocation>
</comment>
<evidence type="ECO:0000256" key="6">
    <source>
        <dbReference type="SAM" id="MobiDB-lite"/>
    </source>
</evidence>
<feature type="compositionally biased region" description="Low complexity" evidence="6">
    <location>
        <begin position="606"/>
        <end position="626"/>
    </location>
</feature>
<organism evidence="10 11">
    <name type="scientific">Cupriavidus basilensis</name>
    <dbReference type="NCBI Taxonomy" id="68895"/>
    <lineage>
        <taxon>Bacteria</taxon>
        <taxon>Pseudomonadati</taxon>
        <taxon>Pseudomonadota</taxon>
        <taxon>Betaproteobacteria</taxon>
        <taxon>Burkholderiales</taxon>
        <taxon>Burkholderiaceae</taxon>
        <taxon>Cupriavidus</taxon>
    </lineage>
</organism>
<feature type="domain" description="Methyl-accepting transducer" evidence="8">
    <location>
        <begin position="273"/>
        <end position="502"/>
    </location>
</feature>
<keyword evidence="7" id="KW-1133">Transmembrane helix</keyword>
<sequence length="693" mass="71767">MRWLRNFGIGVRLTVAFSLVALLLIAVAVLGMMSLRTMNESMRLTVEGRLFKVLEIERVKQDALRTGILVRDATLNEDPVAVRRDAERIGALRQDMRGTLDELGKWLSRSAKPEIQETYRALVEARNAYDTQLDTVLRQLQGGEFDSARSALVATLPAAQAPYFDKLSELSDGGRKVAAAAVQEANASYEMARNLLLGLAAAAVALAAVLGIGITRSITRPARQALDAAQALAHGNLTYVIDASSDDEMGRMLGALERAFGQLATLVHGIQGATRSIDGATREIAKGNTDLSQRTEEQAASLEQTAASMEQLTSTVKQNAANARHANELAVSASGVATAGGHAVRGVVETMQHISQSSAKVAEIVGVIEGIAFQTNILALNAAVEAARAGEQGRGFGVVAAEVRSLAQRSSSAAKEIGQLINGSVGQVAHGAKQVEDAGRTMDDIVGAVKRVTDIMGEIAAASEEQSCGIEQVNRAINQMESVTQQNAALVEQAAAAAESLQQQAAGLVDDVSRFQVTPAQTHVARAPAPAPALTVPARAVAAARVAPAAAGRRPAAHTAAGGKSHPPARPGAARPTPARPVAPAARAAQAVQVVQAASAARVAPATAAKPAARPAAVAPRAGAVRTTREPVLPSKARAPVVRQGREPVLSSKALPAARQAKPAGVAAAVPRRAARTPAAGSPAVAAGDWESF</sequence>
<dbReference type="STRING" id="68895.RR42_s0594"/>